<organism evidence="1 2">
    <name type="scientific">Sphingomonas kyeonggiensis</name>
    <dbReference type="NCBI Taxonomy" id="1268553"/>
    <lineage>
        <taxon>Bacteria</taxon>
        <taxon>Pseudomonadati</taxon>
        <taxon>Pseudomonadota</taxon>
        <taxon>Alphaproteobacteria</taxon>
        <taxon>Sphingomonadales</taxon>
        <taxon>Sphingomonadaceae</taxon>
        <taxon>Sphingomonas</taxon>
    </lineage>
</organism>
<accession>A0A7W6JS44</accession>
<dbReference type="RefSeq" id="WP_183997510.1">
    <property type="nucleotide sequence ID" value="NZ_JACIEH010000002.1"/>
</dbReference>
<comment type="caution">
    <text evidence="1">The sequence shown here is derived from an EMBL/GenBank/DDBJ whole genome shotgun (WGS) entry which is preliminary data.</text>
</comment>
<sequence length="161" mass="17258">MALDHPDTIRILVFLEEIGIPVSRGRIEGDSFLPGIEVRDGGLMLDSERAFYPGDLLHEAGHIAVTDPAERPTLSEVRDDPGEEMAAIAWSYAAARAIGIDTQVLFHADGYKGEGAALATAFDNGAGPGAPLLQFYGMTAEAHQAEALGLPAYPQMARWLR</sequence>
<evidence type="ECO:0000313" key="1">
    <source>
        <dbReference type="EMBL" id="MBB4098592.1"/>
    </source>
</evidence>
<gene>
    <name evidence="1" type="ORF">GGR46_002156</name>
</gene>
<name>A0A7W6JS44_9SPHN</name>
<reference evidence="1 2" key="1">
    <citation type="submission" date="2020-08" db="EMBL/GenBank/DDBJ databases">
        <title>Genomic Encyclopedia of Type Strains, Phase IV (KMG-IV): sequencing the most valuable type-strain genomes for metagenomic binning, comparative biology and taxonomic classification.</title>
        <authorList>
            <person name="Goeker M."/>
        </authorList>
    </citation>
    <scope>NUCLEOTIDE SEQUENCE [LARGE SCALE GENOMIC DNA]</scope>
    <source>
        <strain evidence="1 2">DSM 101806</strain>
    </source>
</reference>
<dbReference type="EMBL" id="JACIEH010000002">
    <property type="protein sequence ID" value="MBB4098592.1"/>
    <property type="molecule type" value="Genomic_DNA"/>
</dbReference>
<evidence type="ECO:0000313" key="2">
    <source>
        <dbReference type="Proteomes" id="UP000557392"/>
    </source>
</evidence>
<protein>
    <submittedName>
        <fullName evidence="1">Uncharacterized protein</fullName>
    </submittedName>
</protein>
<dbReference type="AlphaFoldDB" id="A0A7W6JS44"/>
<proteinExistence type="predicted"/>
<keyword evidence="2" id="KW-1185">Reference proteome</keyword>
<dbReference type="Proteomes" id="UP000557392">
    <property type="component" value="Unassembled WGS sequence"/>
</dbReference>